<dbReference type="Gene3D" id="2.40.50.90">
    <property type="match status" value="3"/>
</dbReference>
<dbReference type="EMBL" id="REGN01004726">
    <property type="protein sequence ID" value="RNA16358.1"/>
    <property type="molecule type" value="Genomic_DNA"/>
</dbReference>
<evidence type="ECO:0000256" key="2">
    <source>
        <dbReference type="SAM" id="Phobius"/>
    </source>
</evidence>
<proteinExistence type="predicted"/>
<dbReference type="SUPFAM" id="SSF63748">
    <property type="entry name" value="Tudor/PWWP/MBT"/>
    <property type="match status" value="3"/>
</dbReference>
<feature type="domain" description="Tudor" evidence="3">
    <location>
        <begin position="999"/>
        <end position="1074"/>
    </location>
</feature>
<feature type="domain" description="Tudor" evidence="3">
    <location>
        <begin position="161"/>
        <end position="219"/>
    </location>
</feature>
<evidence type="ECO:0000313" key="4">
    <source>
        <dbReference type="EMBL" id="RNA16358.1"/>
    </source>
</evidence>
<keyword evidence="5" id="KW-1185">Reference proteome</keyword>
<feature type="domain" description="Tudor" evidence="3">
    <location>
        <begin position="449"/>
        <end position="509"/>
    </location>
</feature>
<keyword evidence="2" id="KW-1133">Transmembrane helix</keyword>
<dbReference type="OrthoDB" id="197400at2759"/>
<keyword evidence="2" id="KW-0472">Membrane</keyword>
<feature type="region of interest" description="Disordered" evidence="1">
    <location>
        <begin position="689"/>
        <end position="900"/>
    </location>
</feature>
<evidence type="ECO:0000256" key="1">
    <source>
        <dbReference type="SAM" id="MobiDB-lite"/>
    </source>
</evidence>
<dbReference type="InterPro" id="IPR002999">
    <property type="entry name" value="Tudor"/>
</dbReference>
<dbReference type="FunFam" id="2.30.30.140:FF:000018">
    <property type="entry name" value="Serine/threonine-protein kinase 31"/>
    <property type="match status" value="1"/>
</dbReference>
<reference evidence="4 5" key="1">
    <citation type="journal article" date="2018" name="Sci. Rep.">
        <title>Genomic signatures of local adaptation to the degree of environmental predictability in rotifers.</title>
        <authorList>
            <person name="Franch-Gras L."/>
            <person name="Hahn C."/>
            <person name="Garcia-Roger E.M."/>
            <person name="Carmona M.J."/>
            <person name="Serra M."/>
            <person name="Gomez A."/>
        </authorList>
    </citation>
    <scope>NUCLEOTIDE SEQUENCE [LARGE SCALE GENOMIC DNA]</scope>
    <source>
        <strain evidence="4">HYR1</strain>
    </source>
</reference>
<gene>
    <name evidence="4" type="ORF">BpHYR1_027077</name>
</gene>
<name>A0A3M7QZC2_BRAPC</name>
<dbReference type="STRING" id="10195.A0A3M7QZC2"/>
<comment type="caution">
    <text evidence="4">The sequence shown here is derived from an EMBL/GenBank/DDBJ whole genome shotgun (WGS) entry which is preliminary data.</text>
</comment>
<dbReference type="Gene3D" id="2.30.30.140">
    <property type="match status" value="3"/>
</dbReference>
<keyword evidence="2" id="KW-0812">Transmembrane</keyword>
<accession>A0A3M7QZC2</accession>
<dbReference type="PROSITE" id="PS50304">
    <property type="entry name" value="TUDOR"/>
    <property type="match status" value="3"/>
</dbReference>
<dbReference type="Pfam" id="PF00567">
    <property type="entry name" value="TUDOR"/>
    <property type="match status" value="3"/>
</dbReference>
<evidence type="ECO:0000313" key="5">
    <source>
        <dbReference type="Proteomes" id="UP000276133"/>
    </source>
</evidence>
<dbReference type="PANTHER" id="PTHR16442">
    <property type="entry name" value="RING FINGER PROTEIN 17"/>
    <property type="match status" value="1"/>
</dbReference>
<dbReference type="SMART" id="SM00333">
    <property type="entry name" value="TUDOR"/>
    <property type="match status" value="3"/>
</dbReference>
<dbReference type="PANTHER" id="PTHR16442:SF1">
    <property type="entry name" value="RING FINGER PROTEIN 17"/>
    <property type="match status" value="1"/>
</dbReference>
<sequence>MTRLLCTQLSQMLVFVCPIASTTSFFDFIWYELKLNKSSYLKKYNSACIHSDFVDAELIDQNLDHFKNKKFSLDLSQAFSHAELTNQAELISAENGKNLIDLVIEQSFKNINYHRFLCLISHINSIEDFYIQKLSMDTLLKELQETVQIKVQTNKLQPIRSTDNNKLCVAAFEDGCFYRAKIIASHSANAIEVFYIDYGNTATVRAGDLREITPDLVDRFPKNFAINCRLDLEYVPNNEELELINSFFLDILDEGRFDVKVKTRLTDNRYNDSGFYLIEMFDAQTKQNVIELFKKKIATEIHQASCVQMEASVSDSLEDDKAIAESLNDDTTINATNSESMYVERNFVPREDGWETTNLSIKNYDAYEETLSKTMMESGLDEDSNEKSELYSTANSSQLEKTLGEEETLKDCFISFLHSSEDFFVQKSDFDSEIEKIQPVIDQCLEPFDLNESQMCIGQFRQDGMFYRCKILQWMAEKREAFCELVDFGNRDYIDFDTITRMSDSLSSVKPLAINCSLGFGIQADSQAYANLNDLVNSDTKFDCKFKSDCVNGPALVELSIAKNNLVISKELLEDPNCMTMVNEVAKKSVFDEYYDINSSCKINGVKTKRQVDDDDDEDDQKIAANKLMTSTQVNMVQGTETQGQSNTNQDAPSDVAFFVAESLHQSVDHPKNETVNDVDESSWSRNNSVIDNTSMHPKNETVNDVDESSWSRNNSVIDNTSMHPKNETVNDVDESSWSRNNSVIDNTSMHPKNETVNDVDESSWSRNNSVVDTSSMHPKNETVNDVDESSWSRNNSVVDTSSMHPKNETVNDVDESSWSRNNSVIDNTSMHPKNETVNDVDESSWSRNNSVIDNTSMHPKNETVNDVDESSWSRNNSVIDNTSMHPKNETVNDVDESSWSRNNSAIDRTAMYLKKEESMWMEDPDQSGFVYKHHMNKVRSNLDTTTSEECAEYTQILNGYIIHVNSMDDFYFQAENADLKLMNMRHVIDKCVKKFDKPVKVGDLCISRYHVDDQMYRAQVIDVKSSALNLNQSINSTLKLPDQTVRIRYIDYGNEGYVNASQLFKCEPELKQVEPLALKCKLNVNKKLSNLIHRLNELRKDASDIVQYFKVVTGRSKVTVKVLRQVDFDLKSSPVDLFINNENICEVLVSEALACLSIQSEPTQPLQIKINTPKPEFSAHVLNVGNEFTKSVKLKNLNILQKIDDFVESLLEQTMAPLELDTATQCLAQVKANVVSSFKLTQPYVRVILADRNKHDLFECSFVDLDHKAMLTKHDLFPSSHFINRIQAACEKYDLQLNNGDCVFLLSADQKIQLQSIFKDLIDYEMNSSASLKIILDSIYQFNISFSLKPNRIDLVLTADCYNIFIFKKHSTHLIVFFYFTKLELIS</sequence>
<dbReference type="Proteomes" id="UP000276133">
    <property type="component" value="Unassembled WGS sequence"/>
</dbReference>
<protein>
    <submittedName>
        <fullName evidence="4">Maternal tudor isoform X1</fullName>
    </submittedName>
</protein>
<dbReference type="InterPro" id="IPR035437">
    <property type="entry name" value="SNase_OB-fold_sf"/>
</dbReference>
<feature type="transmembrane region" description="Helical" evidence="2">
    <location>
        <begin position="12"/>
        <end position="31"/>
    </location>
</feature>
<organism evidence="4 5">
    <name type="scientific">Brachionus plicatilis</name>
    <name type="common">Marine rotifer</name>
    <name type="synonym">Brachionus muelleri</name>
    <dbReference type="NCBI Taxonomy" id="10195"/>
    <lineage>
        <taxon>Eukaryota</taxon>
        <taxon>Metazoa</taxon>
        <taxon>Spiralia</taxon>
        <taxon>Gnathifera</taxon>
        <taxon>Rotifera</taxon>
        <taxon>Eurotatoria</taxon>
        <taxon>Monogononta</taxon>
        <taxon>Pseudotrocha</taxon>
        <taxon>Ploima</taxon>
        <taxon>Brachionidae</taxon>
        <taxon>Brachionus</taxon>
    </lineage>
</organism>
<evidence type="ECO:0000259" key="3">
    <source>
        <dbReference type="PROSITE" id="PS50304"/>
    </source>
</evidence>